<dbReference type="Gene3D" id="1.20.1250.20">
    <property type="entry name" value="MFS general substrate transporter like domains"/>
    <property type="match status" value="1"/>
</dbReference>
<name>A0AAE9ICN0_PAEPO</name>
<dbReference type="InterPro" id="IPR050189">
    <property type="entry name" value="MFS_Efflux_Transporters"/>
</dbReference>
<reference evidence="9" key="1">
    <citation type="submission" date="2022-11" db="EMBL/GenBank/DDBJ databases">
        <authorList>
            <person name="Vasilchenko N.G."/>
            <person name="Prazdnova E.V."/>
            <person name="Gorovtsov A.V."/>
            <person name="Chistyakov V.A."/>
            <person name="Pak M.L."/>
        </authorList>
    </citation>
    <scope>NUCLEOTIDE SEQUENCE</scope>
    <source>
        <strain evidence="9">R 4.5</strain>
    </source>
</reference>
<dbReference type="PROSITE" id="PS50850">
    <property type="entry name" value="MFS"/>
    <property type="match status" value="1"/>
</dbReference>
<feature type="transmembrane region" description="Helical" evidence="7">
    <location>
        <begin position="165"/>
        <end position="186"/>
    </location>
</feature>
<feature type="transmembrane region" description="Helical" evidence="7">
    <location>
        <begin position="238"/>
        <end position="258"/>
    </location>
</feature>
<feature type="transmembrane region" description="Helical" evidence="7">
    <location>
        <begin position="77"/>
        <end position="95"/>
    </location>
</feature>
<evidence type="ECO:0000256" key="2">
    <source>
        <dbReference type="ARBA" id="ARBA00022448"/>
    </source>
</evidence>
<protein>
    <submittedName>
        <fullName evidence="9">MFS transporter</fullName>
    </submittedName>
</protein>
<dbReference type="InterPro" id="IPR011701">
    <property type="entry name" value="MFS"/>
</dbReference>
<dbReference type="Proteomes" id="UP001055784">
    <property type="component" value="Chromosome"/>
</dbReference>
<dbReference type="GO" id="GO:0005886">
    <property type="term" value="C:plasma membrane"/>
    <property type="evidence" value="ECO:0007669"/>
    <property type="project" value="UniProtKB-SubCell"/>
</dbReference>
<dbReference type="InterPro" id="IPR036259">
    <property type="entry name" value="MFS_trans_sf"/>
</dbReference>
<keyword evidence="2" id="KW-0813">Transport</keyword>
<evidence type="ECO:0000256" key="6">
    <source>
        <dbReference type="ARBA" id="ARBA00023136"/>
    </source>
</evidence>
<proteinExistence type="predicted"/>
<keyword evidence="3" id="KW-1003">Cell membrane</keyword>
<dbReference type="AlphaFoldDB" id="A0AAE9ICN0"/>
<gene>
    <name evidence="9" type="ORF">MF626_003546</name>
</gene>
<dbReference type="PANTHER" id="PTHR43124">
    <property type="entry name" value="PURINE EFFLUX PUMP PBUE"/>
    <property type="match status" value="1"/>
</dbReference>
<evidence type="ECO:0000259" key="8">
    <source>
        <dbReference type="PROSITE" id="PS50850"/>
    </source>
</evidence>
<feature type="transmembrane region" description="Helical" evidence="7">
    <location>
        <begin position="138"/>
        <end position="159"/>
    </location>
</feature>
<evidence type="ECO:0000256" key="1">
    <source>
        <dbReference type="ARBA" id="ARBA00004651"/>
    </source>
</evidence>
<dbReference type="CDD" id="cd17324">
    <property type="entry name" value="MFS_NepI_like"/>
    <property type="match status" value="1"/>
</dbReference>
<dbReference type="Pfam" id="PF07690">
    <property type="entry name" value="MFS_1"/>
    <property type="match status" value="1"/>
</dbReference>
<feature type="transmembrane region" description="Helical" evidence="7">
    <location>
        <begin position="270"/>
        <end position="288"/>
    </location>
</feature>
<dbReference type="PANTHER" id="PTHR43124:SF3">
    <property type="entry name" value="CHLORAMPHENICOL EFFLUX PUMP RV0191"/>
    <property type="match status" value="1"/>
</dbReference>
<feature type="transmembrane region" description="Helical" evidence="7">
    <location>
        <begin position="12"/>
        <end position="38"/>
    </location>
</feature>
<keyword evidence="6 7" id="KW-0472">Membrane</keyword>
<dbReference type="RefSeq" id="WP_250259782.1">
    <property type="nucleotide sequence ID" value="NZ_CP097769.1"/>
</dbReference>
<feature type="transmembrane region" description="Helical" evidence="7">
    <location>
        <begin position="207"/>
        <end position="226"/>
    </location>
</feature>
<feature type="domain" description="Major facilitator superfamily (MFS) profile" evidence="8">
    <location>
        <begin position="11"/>
        <end position="386"/>
    </location>
</feature>
<feature type="transmembrane region" description="Helical" evidence="7">
    <location>
        <begin position="107"/>
        <end position="126"/>
    </location>
</feature>
<dbReference type="SUPFAM" id="SSF103473">
    <property type="entry name" value="MFS general substrate transporter"/>
    <property type="match status" value="1"/>
</dbReference>
<feature type="transmembrane region" description="Helical" evidence="7">
    <location>
        <begin position="44"/>
        <end position="65"/>
    </location>
</feature>
<keyword evidence="5 7" id="KW-1133">Transmembrane helix</keyword>
<evidence type="ECO:0000313" key="9">
    <source>
        <dbReference type="EMBL" id="URJ49203.1"/>
    </source>
</evidence>
<dbReference type="GO" id="GO:0022857">
    <property type="term" value="F:transmembrane transporter activity"/>
    <property type="evidence" value="ECO:0007669"/>
    <property type="project" value="InterPro"/>
</dbReference>
<organism evidence="9 10">
    <name type="scientific">Paenibacillus polymyxa</name>
    <name type="common">Bacillus polymyxa</name>
    <dbReference type="NCBI Taxonomy" id="1406"/>
    <lineage>
        <taxon>Bacteria</taxon>
        <taxon>Bacillati</taxon>
        <taxon>Bacillota</taxon>
        <taxon>Bacilli</taxon>
        <taxon>Bacillales</taxon>
        <taxon>Paenibacillaceae</taxon>
        <taxon>Paenibacillus</taxon>
    </lineage>
</organism>
<sequence length="394" mass="42322">MEGFQKGRNWTSIVFLITTFCLGMTEFVVTGLLTQFSADLDVDISVTGMLLGMYALGVAILGPLLHMMTIRVSPKKLLVGYMVVFILSNAAAAAAPNFEVLLVSRMLSAAIHAPYFGVAMLVAVRLAKPGQAPRAMSLVNAGVTVALLIGVPFGSYLGGVFEWRYVFWFVVVLSSLSLLGLIFAVPDQKPEKVPDLRSELRMFKNRHVLLIMAVVLLGYSGVFAAYTFTEPMLREISGFGVLGVTTGLFLWGLGAVCGNYLSGKIKQHNLTFWLIAALIMLALVMSLFTQLLVFPMVAFLLCFLLGLGTFGTIPILNSKIVLAAREAPSMSGTIAASTVNMANFLGATLGTFLVNSGISFTGLTLFSTGIVLLGVVLSSLMFGLERRSYFTTSA</sequence>
<comment type="subcellular location">
    <subcellularLocation>
        <location evidence="1">Cell membrane</location>
        <topology evidence="1">Multi-pass membrane protein</topology>
    </subcellularLocation>
</comment>
<keyword evidence="4 7" id="KW-0812">Transmembrane</keyword>
<evidence type="ECO:0000256" key="7">
    <source>
        <dbReference type="SAM" id="Phobius"/>
    </source>
</evidence>
<feature type="transmembrane region" description="Helical" evidence="7">
    <location>
        <begin position="334"/>
        <end position="354"/>
    </location>
</feature>
<evidence type="ECO:0000256" key="3">
    <source>
        <dbReference type="ARBA" id="ARBA00022475"/>
    </source>
</evidence>
<dbReference type="InterPro" id="IPR020846">
    <property type="entry name" value="MFS_dom"/>
</dbReference>
<feature type="transmembrane region" description="Helical" evidence="7">
    <location>
        <begin position="294"/>
        <end position="313"/>
    </location>
</feature>
<evidence type="ECO:0000256" key="4">
    <source>
        <dbReference type="ARBA" id="ARBA00022692"/>
    </source>
</evidence>
<feature type="transmembrane region" description="Helical" evidence="7">
    <location>
        <begin position="360"/>
        <end position="384"/>
    </location>
</feature>
<evidence type="ECO:0000256" key="5">
    <source>
        <dbReference type="ARBA" id="ARBA00022989"/>
    </source>
</evidence>
<evidence type="ECO:0000313" key="10">
    <source>
        <dbReference type="Proteomes" id="UP001055784"/>
    </source>
</evidence>
<dbReference type="EMBL" id="CP097770">
    <property type="protein sequence ID" value="URJ49203.1"/>
    <property type="molecule type" value="Genomic_DNA"/>
</dbReference>
<accession>A0AAE9ICN0</accession>